<feature type="compositionally biased region" description="Acidic residues" evidence="3">
    <location>
        <begin position="100"/>
        <end position="115"/>
    </location>
</feature>
<evidence type="ECO:0000256" key="3">
    <source>
        <dbReference type="SAM" id="MobiDB-lite"/>
    </source>
</evidence>
<sequence>VSGGTRQNAAEKSVPVNEDETPSTAAEIRALAEQAEAEADEAEALAAAARARARAIQLRREAELAEAKQQAAEKAVAEVPAEAEPDATASVEAGVPDAPPEPEGDLTEAADDAETVETKEPAAEAEADASADAAQPARRRRRLPGRVRRPTWSTLAASLAILVILGALAGSGYMIKEHRDAVQRRQRAAEFVAAARQGVVTLTSLDFNNSKQGVQRILENSTGSFKDDFLKMADDFTKVVEQSKVVSQGSVQAAAVELDSMTKDSAVVLVASTSEVTNAAGAKQDPRNYRLIVTVARDGGQLKISKVEFVP</sequence>
<evidence type="ECO:0008006" key="7">
    <source>
        <dbReference type="Google" id="ProtNLM"/>
    </source>
</evidence>
<proteinExistence type="predicted"/>
<dbReference type="Proteomes" id="UP000241595">
    <property type="component" value="Unassembled WGS sequence"/>
</dbReference>
<feature type="region of interest" description="Disordered" evidence="3">
    <location>
        <begin position="1"/>
        <end position="24"/>
    </location>
</feature>
<evidence type="ECO:0000313" key="5">
    <source>
        <dbReference type="EMBL" id="SPM30804.1"/>
    </source>
</evidence>
<feature type="region of interest" description="Disordered" evidence="3">
    <location>
        <begin position="64"/>
        <end position="145"/>
    </location>
</feature>
<keyword evidence="2 4" id="KW-0472">Membrane</keyword>
<evidence type="ECO:0000256" key="2">
    <source>
        <dbReference type="ARBA" id="ARBA00023136"/>
    </source>
</evidence>
<reference evidence="5 6" key="1">
    <citation type="submission" date="2017-01" db="EMBL/GenBank/DDBJ databases">
        <authorList>
            <consortium name="Urmite Genomes"/>
        </authorList>
    </citation>
    <scope>NUCLEOTIDE SEQUENCE [LARGE SCALE GENOMIC DNA]</scope>
    <source>
        <strain evidence="5 6">AB308</strain>
    </source>
</reference>
<protein>
    <recommendedName>
        <fullName evidence="7">Mce protein</fullName>
    </recommendedName>
</protein>
<dbReference type="STRING" id="1841859.GCA_900157385_04314"/>
<accession>A0A2U3NH83</accession>
<comment type="subcellular location">
    <subcellularLocation>
        <location evidence="1">Membrane</location>
    </subcellularLocation>
</comment>
<dbReference type="PANTHER" id="PTHR37042:SF4">
    <property type="entry name" value="OUTER MEMBRANE PROTEIN RV1973"/>
    <property type="match status" value="1"/>
</dbReference>
<dbReference type="EMBL" id="FTRV01000015">
    <property type="protein sequence ID" value="SPM30804.1"/>
    <property type="molecule type" value="Genomic_DNA"/>
</dbReference>
<keyword evidence="4" id="KW-0812">Transmembrane</keyword>
<keyword evidence="4" id="KW-1133">Transmembrane helix</keyword>
<feature type="transmembrane region" description="Helical" evidence="4">
    <location>
        <begin position="152"/>
        <end position="175"/>
    </location>
</feature>
<evidence type="ECO:0000313" key="6">
    <source>
        <dbReference type="Proteomes" id="UP000241595"/>
    </source>
</evidence>
<name>A0A2U3NH83_9MYCO</name>
<keyword evidence="6" id="KW-1185">Reference proteome</keyword>
<gene>
    <name evidence="5" type="ORF">MTAB308_4313</name>
</gene>
<evidence type="ECO:0000256" key="1">
    <source>
        <dbReference type="ARBA" id="ARBA00004370"/>
    </source>
</evidence>
<evidence type="ECO:0000256" key="4">
    <source>
        <dbReference type="SAM" id="Phobius"/>
    </source>
</evidence>
<dbReference type="AlphaFoldDB" id="A0A2U3NH83"/>
<feature type="compositionally biased region" description="Low complexity" evidence="3">
    <location>
        <begin position="67"/>
        <end position="82"/>
    </location>
</feature>
<dbReference type="GO" id="GO:0016020">
    <property type="term" value="C:membrane"/>
    <property type="evidence" value="ECO:0007669"/>
    <property type="project" value="UniProtKB-SubCell"/>
</dbReference>
<organism evidence="5 6">
    <name type="scientific">Mycobacterium terramassiliense</name>
    <dbReference type="NCBI Taxonomy" id="1841859"/>
    <lineage>
        <taxon>Bacteria</taxon>
        <taxon>Bacillati</taxon>
        <taxon>Actinomycetota</taxon>
        <taxon>Actinomycetes</taxon>
        <taxon>Mycobacteriales</taxon>
        <taxon>Mycobacteriaceae</taxon>
        <taxon>Mycobacterium</taxon>
    </lineage>
</organism>
<feature type="non-terminal residue" evidence="5">
    <location>
        <position position="1"/>
    </location>
</feature>
<dbReference type="PANTHER" id="PTHR37042">
    <property type="entry name" value="OUTER MEMBRANE PROTEIN RV1973"/>
    <property type="match status" value="1"/>
</dbReference>
<feature type="compositionally biased region" description="Polar residues" evidence="3">
    <location>
        <begin position="1"/>
        <end position="10"/>
    </location>
</feature>